<dbReference type="AlphaFoldDB" id="D5WEK3"/>
<proteinExistence type="predicted"/>
<dbReference type="eggNOG" id="ENOG5030X3U">
    <property type="taxonomic scope" value="Bacteria"/>
</dbReference>
<accession>D5WEK3</accession>
<evidence type="ECO:0000313" key="2">
    <source>
        <dbReference type="Proteomes" id="UP000002190"/>
    </source>
</evidence>
<gene>
    <name evidence="1" type="ordered locus">BC1002_5187</name>
</gene>
<dbReference type="Proteomes" id="UP000002190">
    <property type="component" value="Chromosome 2"/>
</dbReference>
<dbReference type="RefSeq" id="WP_013092922.1">
    <property type="nucleotide sequence ID" value="NC_014118.1"/>
</dbReference>
<organism evidence="1 2">
    <name type="scientific">Paraburkholderia atlantica</name>
    <dbReference type="NCBI Taxonomy" id="2654982"/>
    <lineage>
        <taxon>Bacteria</taxon>
        <taxon>Pseudomonadati</taxon>
        <taxon>Pseudomonadota</taxon>
        <taxon>Betaproteobacteria</taxon>
        <taxon>Burkholderiales</taxon>
        <taxon>Burkholderiaceae</taxon>
        <taxon>Paraburkholderia</taxon>
    </lineage>
</organism>
<dbReference type="GeneID" id="301096371"/>
<sequence>METLARRAAKALLFCGLYFLAVRYVHTYPMPMTLQQQQYLIVISEAFGVADIELFYIVAMMVIDLLVTIAAYSILARLWRHFRTKQ</sequence>
<name>D5WEK3_PARAM</name>
<evidence type="ECO:0000313" key="1">
    <source>
        <dbReference type="EMBL" id="ADG19128.1"/>
    </source>
</evidence>
<reference evidence="1 2" key="2">
    <citation type="journal article" date="2012" name="J. Bacteriol.">
        <title>Genome Sequences of Burkholderia sp. Strains CCGE1002 and H160, Isolated from Legume Nodules in Mexico and Brazil.</title>
        <authorList>
            <person name="Ormeno-Orrillo E."/>
            <person name="Rogel M.A."/>
            <person name="Chueire L.M."/>
            <person name="Tiedje J.M."/>
            <person name="Martinez-Romero E."/>
            <person name="Hungria M."/>
        </authorList>
    </citation>
    <scope>NUCLEOTIDE SEQUENCE [LARGE SCALE GENOMIC DNA]</scope>
    <source>
        <strain evidence="1 2">CCGE1002</strain>
    </source>
</reference>
<reference evidence="2" key="1">
    <citation type="submission" date="2010-04" db="EMBL/GenBank/DDBJ databases">
        <title>Complete sequence of chromosome 2 of Burkholderia sp. CCGE1002.</title>
        <authorList>
            <consortium name="US DOE Joint Genome Institute"/>
            <person name="Lucas S."/>
            <person name="Copeland A."/>
            <person name="Lapidus A."/>
            <person name="Cheng J.-F."/>
            <person name="Bruce D."/>
            <person name="Goodwin L."/>
            <person name="Pitluck S."/>
            <person name="Chertkov O."/>
            <person name="Detter J.C."/>
            <person name="Han C."/>
            <person name="Tapia R."/>
            <person name="Land M."/>
            <person name="Hauser L."/>
            <person name="Kyrpides N."/>
            <person name="Ovchinnikova G."/>
            <person name="Martinez-Romero E."/>
            <person name="Hernandez M.A.R."/>
            <person name="Tiedje J.M."/>
            <person name="Woyke T."/>
        </authorList>
    </citation>
    <scope>NUCLEOTIDE SEQUENCE [LARGE SCALE GENOMIC DNA]</scope>
    <source>
        <strain evidence="2">CCGE1002</strain>
    </source>
</reference>
<dbReference type="KEGG" id="bge:BC1002_5187"/>
<protein>
    <submittedName>
        <fullName evidence="1">Uncharacterized protein</fullName>
    </submittedName>
</protein>
<dbReference type="HOGENOM" id="CLU_166000_0_0_4"/>
<dbReference type="EMBL" id="CP002014">
    <property type="protein sequence ID" value="ADG19128.1"/>
    <property type="molecule type" value="Genomic_DNA"/>
</dbReference>